<keyword evidence="4" id="KW-1185">Reference proteome</keyword>
<dbReference type="Gene3D" id="3.30.710.10">
    <property type="entry name" value="Potassium Channel Kv1.1, Chain A"/>
    <property type="match status" value="2"/>
</dbReference>
<dbReference type="GO" id="GO:0005737">
    <property type="term" value="C:cytoplasm"/>
    <property type="evidence" value="ECO:0007669"/>
    <property type="project" value="TreeGrafter"/>
</dbReference>
<dbReference type="PROSITE" id="PS50097">
    <property type="entry name" value="BTB"/>
    <property type="match status" value="2"/>
</dbReference>
<feature type="domain" description="BTB" evidence="2">
    <location>
        <begin position="277"/>
        <end position="344"/>
    </location>
</feature>
<dbReference type="EMBL" id="CAJPIZ010003403">
    <property type="protein sequence ID" value="CAG2106320.1"/>
    <property type="molecule type" value="Genomic_DNA"/>
</dbReference>
<dbReference type="Proteomes" id="UP000759131">
    <property type="component" value="Unassembled WGS sequence"/>
</dbReference>
<dbReference type="SMART" id="SM00225">
    <property type="entry name" value="BTB"/>
    <property type="match status" value="2"/>
</dbReference>
<dbReference type="AlphaFoldDB" id="A0A7R9KQ32"/>
<evidence type="ECO:0000259" key="2">
    <source>
        <dbReference type="PROSITE" id="PS50097"/>
    </source>
</evidence>
<dbReference type="EMBL" id="OC857978">
    <property type="protein sequence ID" value="CAD7625890.1"/>
    <property type="molecule type" value="Genomic_DNA"/>
</dbReference>
<dbReference type="SUPFAM" id="SSF54695">
    <property type="entry name" value="POZ domain"/>
    <property type="match status" value="2"/>
</dbReference>
<name>A0A7R9KQ32_9ACAR</name>
<dbReference type="GO" id="GO:0048512">
    <property type="term" value="P:circadian behavior"/>
    <property type="evidence" value="ECO:0007669"/>
    <property type="project" value="TreeGrafter"/>
</dbReference>
<dbReference type="InterPro" id="IPR000210">
    <property type="entry name" value="BTB/POZ_dom"/>
</dbReference>
<dbReference type="OrthoDB" id="6499564at2759"/>
<evidence type="ECO:0000313" key="4">
    <source>
        <dbReference type="Proteomes" id="UP000759131"/>
    </source>
</evidence>
<dbReference type="Pfam" id="PF00651">
    <property type="entry name" value="BTB"/>
    <property type="match status" value="2"/>
</dbReference>
<dbReference type="GO" id="GO:0050804">
    <property type="term" value="P:modulation of chemical synaptic transmission"/>
    <property type="evidence" value="ECO:0007669"/>
    <property type="project" value="TreeGrafter"/>
</dbReference>
<proteinExistence type="predicted"/>
<sequence>MFNAKKSHYNGNGSGGGNESKRVTVLLDTTSKPKHVKNMRYPEMSCFLNESESDVVFIIDGQRVPALKQVLGLKSEVFRAMFSGNFKESVDVEIPMEDMNAEAFKVMILYLYTDQLALNDGADMKLMVHVLKITDKYHLSRLMDTIEKRLKPMVTLNNLEIISKMAFNYPMKELRAFVEKFIADNSDQLLSKNMEELALLNEATNDYYLNVLVKSLKNRKHSSIQANIPRQRNMLGLGQYPHIRNVTENEPKRVAAMNVNDNTKYPEMWWYLNEPESDVVFIIDGQRVPALSDVLSLKSEAFRTAFAGKYKLSEKREIRLKDTNANAFKAMIRYLYTDQLVFSDGTDVELICDVLKIAVKYHLCRLMETIEEHLKPMVNLGNLSMIISKLALIYPEKKLNTCVETFIAITMGQLMAKKAVELSPWNEATNDLHLKRLTISGQKYQNAKQYFSDKMPRNDFRPQNITLNGYNYRFIDGYYVNEFEFEDISN</sequence>
<feature type="region of interest" description="Disordered" evidence="1">
    <location>
        <begin position="1"/>
        <end position="22"/>
    </location>
</feature>
<organism evidence="3">
    <name type="scientific">Medioppia subpectinata</name>
    <dbReference type="NCBI Taxonomy" id="1979941"/>
    <lineage>
        <taxon>Eukaryota</taxon>
        <taxon>Metazoa</taxon>
        <taxon>Ecdysozoa</taxon>
        <taxon>Arthropoda</taxon>
        <taxon>Chelicerata</taxon>
        <taxon>Arachnida</taxon>
        <taxon>Acari</taxon>
        <taxon>Acariformes</taxon>
        <taxon>Sarcoptiformes</taxon>
        <taxon>Oribatida</taxon>
        <taxon>Brachypylina</taxon>
        <taxon>Oppioidea</taxon>
        <taxon>Oppiidae</taxon>
        <taxon>Medioppia</taxon>
    </lineage>
</organism>
<reference evidence="3" key="1">
    <citation type="submission" date="2020-11" db="EMBL/GenBank/DDBJ databases">
        <authorList>
            <person name="Tran Van P."/>
        </authorList>
    </citation>
    <scope>NUCLEOTIDE SEQUENCE</scope>
</reference>
<dbReference type="InterPro" id="IPR011333">
    <property type="entry name" value="SKP1/BTB/POZ_sf"/>
</dbReference>
<gene>
    <name evidence="3" type="ORF">OSB1V03_LOCUS6323</name>
</gene>
<dbReference type="PANTHER" id="PTHR46306:SF1">
    <property type="entry name" value="BTB_POZ DOMAIN-CONTAINING PROTEIN 9"/>
    <property type="match status" value="1"/>
</dbReference>
<dbReference type="InterPro" id="IPR052407">
    <property type="entry name" value="BTB_POZ_domain_cont_9"/>
</dbReference>
<evidence type="ECO:0000256" key="1">
    <source>
        <dbReference type="SAM" id="MobiDB-lite"/>
    </source>
</evidence>
<feature type="domain" description="BTB" evidence="2">
    <location>
        <begin position="53"/>
        <end position="120"/>
    </location>
</feature>
<protein>
    <recommendedName>
        <fullName evidence="2">BTB domain-containing protein</fullName>
    </recommendedName>
</protein>
<dbReference type="GO" id="GO:0008344">
    <property type="term" value="P:adult locomotory behavior"/>
    <property type="evidence" value="ECO:0007669"/>
    <property type="project" value="TreeGrafter"/>
</dbReference>
<dbReference type="PANTHER" id="PTHR46306">
    <property type="entry name" value="BTB/POZ DOMAIN-CONTAINING PROTEIN 9"/>
    <property type="match status" value="1"/>
</dbReference>
<accession>A0A7R9KQ32</accession>
<evidence type="ECO:0000313" key="3">
    <source>
        <dbReference type="EMBL" id="CAD7625890.1"/>
    </source>
</evidence>